<organism evidence="2 3">
    <name type="scientific">Tagetes erecta</name>
    <name type="common">African marigold</name>
    <dbReference type="NCBI Taxonomy" id="13708"/>
    <lineage>
        <taxon>Eukaryota</taxon>
        <taxon>Viridiplantae</taxon>
        <taxon>Streptophyta</taxon>
        <taxon>Embryophyta</taxon>
        <taxon>Tracheophyta</taxon>
        <taxon>Spermatophyta</taxon>
        <taxon>Magnoliopsida</taxon>
        <taxon>eudicotyledons</taxon>
        <taxon>Gunneridae</taxon>
        <taxon>Pentapetalae</taxon>
        <taxon>asterids</taxon>
        <taxon>campanulids</taxon>
        <taxon>Asterales</taxon>
        <taxon>Asteraceae</taxon>
        <taxon>Asteroideae</taxon>
        <taxon>Heliantheae alliance</taxon>
        <taxon>Tageteae</taxon>
        <taxon>Tagetes</taxon>
    </lineage>
</organism>
<feature type="signal peptide" evidence="1">
    <location>
        <begin position="1"/>
        <end position="29"/>
    </location>
</feature>
<evidence type="ECO:0000313" key="2">
    <source>
        <dbReference type="EMBL" id="KAK1429462.1"/>
    </source>
</evidence>
<evidence type="ECO:0008006" key="4">
    <source>
        <dbReference type="Google" id="ProtNLM"/>
    </source>
</evidence>
<sequence>MTMNKLMRMQIVMLLVLMVLFLTQDMGYAMKKRNMMMVDDNDGGKKLTSMETDQELEPNNHHWIPRGSWQSGQFISDDVHA</sequence>
<feature type="chain" id="PRO_5042073640" description="Transmembrane protein" evidence="1">
    <location>
        <begin position="30"/>
        <end position="81"/>
    </location>
</feature>
<proteinExistence type="predicted"/>
<dbReference type="Proteomes" id="UP001229421">
    <property type="component" value="Unassembled WGS sequence"/>
</dbReference>
<evidence type="ECO:0000256" key="1">
    <source>
        <dbReference type="SAM" id="SignalP"/>
    </source>
</evidence>
<accession>A0AAD8L019</accession>
<keyword evidence="1" id="KW-0732">Signal</keyword>
<protein>
    <recommendedName>
        <fullName evidence="4">Transmembrane protein</fullName>
    </recommendedName>
</protein>
<dbReference type="AlphaFoldDB" id="A0AAD8L019"/>
<evidence type="ECO:0000313" key="3">
    <source>
        <dbReference type="Proteomes" id="UP001229421"/>
    </source>
</evidence>
<comment type="caution">
    <text evidence="2">The sequence shown here is derived from an EMBL/GenBank/DDBJ whole genome shotgun (WGS) entry which is preliminary data.</text>
</comment>
<dbReference type="EMBL" id="JAUHHV010000003">
    <property type="protein sequence ID" value="KAK1429462.1"/>
    <property type="molecule type" value="Genomic_DNA"/>
</dbReference>
<name>A0AAD8L019_TARER</name>
<reference evidence="2" key="1">
    <citation type="journal article" date="2023" name="bioRxiv">
        <title>Improved chromosome-level genome assembly for marigold (Tagetes erecta).</title>
        <authorList>
            <person name="Jiang F."/>
            <person name="Yuan L."/>
            <person name="Wang S."/>
            <person name="Wang H."/>
            <person name="Xu D."/>
            <person name="Wang A."/>
            <person name="Fan W."/>
        </authorList>
    </citation>
    <scope>NUCLEOTIDE SEQUENCE</scope>
    <source>
        <strain evidence="2">WSJ</strain>
        <tissue evidence="2">Leaf</tissue>
    </source>
</reference>
<keyword evidence="3" id="KW-1185">Reference proteome</keyword>
<gene>
    <name evidence="2" type="ORF">QVD17_11671</name>
</gene>